<keyword evidence="2" id="KW-1185">Reference proteome</keyword>
<protein>
    <submittedName>
        <fullName evidence="1">Uncharacterized protein</fullName>
    </submittedName>
</protein>
<gene>
    <name evidence="1" type="ORF">G5C65_02000</name>
</gene>
<reference evidence="1 2" key="1">
    <citation type="submission" date="2020-02" db="EMBL/GenBank/DDBJ databases">
        <title>Whole-genome analyses of novel actinobacteria.</title>
        <authorList>
            <person name="Sahin N."/>
            <person name="Tatar D."/>
        </authorList>
    </citation>
    <scope>NUCLEOTIDE SEQUENCE [LARGE SCALE GENOMIC DNA]</scope>
    <source>
        <strain evidence="1 2">SB3404</strain>
    </source>
</reference>
<proteinExistence type="predicted"/>
<dbReference type="EMBL" id="JAAKZZ010000009">
    <property type="protein sequence ID" value="NGO67154.1"/>
    <property type="molecule type" value="Genomic_DNA"/>
</dbReference>
<dbReference type="RefSeq" id="WP_165296816.1">
    <property type="nucleotide sequence ID" value="NZ_JAAKZZ010000009.1"/>
</dbReference>
<dbReference type="Proteomes" id="UP000477722">
    <property type="component" value="Unassembled WGS sequence"/>
</dbReference>
<comment type="caution">
    <text evidence="1">The sequence shown here is derived from an EMBL/GenBank/DDBJ whole genome shotgun (WGS) entry which is preliminary data.</text>
</comment>
<name>A0A6G4WRH2_9ACTN</name>
<sequence>MADSLERYWKTGEGAVKIRWGSPGDWTRCHRHLSKHVGDERARRICSQWHHDQTGLWPGDKRNP</sequence>
<accession>A0A6G4WRH2</accession>
<evidence type="ECO:0000313" key="2">
    <source>
        <dbReference type="Proteomes" id="UP000477722"/>
    </source>
</evidence>
<evidence type="ECO:0000313" key="1">
    <source>
        <dbReference type="EMBL" id="NGO67154.1"/>
    </source>
</evidence>
<dbReference type="AlphaFoldDB" id="A0A6G4WRH2"/>
<organism evidence="1 2">
    <name type="scientific">Streptomyces boncukensis</name>
    <dbReference type="NCBI Taxonomy" id="2711219"/>
    <lineage>
        <taxon>Bacteria</taxon>
        <taxon>Bacillati</taxon>
        <taxon>Actinomycetota</taxon>
        <taxon>Actinomycetes</taxon>
        <taxon>Kitasatosporales</taxon>
        <taxon>Streptomycetaceae</taxon>
        <taxon>Streptomyces</taxon>
    </lineage>
</organism>